<evidence type="ECO:0000259" key="10">
    <source>
        <dbReference type="Pfam" id="PF03151"/>
    </source>
</evidence>
<dbReference type="AlphaFoldDB" id="A0AAN7YTA6"/>
<protein>
    <recommendedName>
        <fullName evidence="10">Sugar phosphate transporter domain-containing protein</fullName>
    </recommendedName>
</protein>
<evidence type="ECO:0000256" key="6">
    <source>
        <dbReference type="ARBA" id="ARBA00022989"/>
    </source>
</evidence>
<comment type="function">
    <text evidence="1">Involved in the import of GDP-mannose from the cytoplasm into the Golgi lumen.</text>
</comment>
<feature type="transmembrane region" description="Helical" evidence="9">
    <location>
        <begin position="254"/>
        <end position="277"/>
    </location>
</feature>
<feature type="region of interest" description="Disordered" evidence="8">
    <location>
        <begin position="1"/>
        <end position="20"/>
    </location>
</feature>
<comment type="similarity">
    <text evidence="3">Belongs to the TPT transporter family. SLC35D subfamily.</text>
</comment>
<feature type="transmembrane region" description="Helical" evidence="9">
    <location>
        <begin position="40"/>
        <end position="60"/>
    </location>
</feature>
<evidence type="ECO:0000256" key="8">
    <source>
        <dbReference type="SAM" id="MobiDB-lite"/>
    </source>
</evidence>
<dbReference type="PANTHER" id="PTHR11132">
    <property type="entry name" value="SOLUTE CARRIER FAMILY 35"/>
    <property type="match status" value="1"/>
</dbReference>
<evidence type="ECO:0000313" key="11">
    <source>
        <dbReference type="EMBL" id="KAK5116928.1"/>
    </source>
</evidence>
<feature type="transmembrane region" description="Helical" evidence="9">
    <location>
        <begin position="311"/>
        <end position="329"/>
    </location>
</feature>
<evidence type="ECO:0000256" key="4">
    <source>
        <dbReference type="ARBA" id="ARBA00011182"/>
    </source>
</evidence>
<feature type="compositionally biased region" description="Basic and acidic residues" evidence="8">
    <location>
        <begin position="1"/>
        <end position="15"/>
    </location>
</feature>
<keyword evidence="5 9" id="KW-0812">Transmembrane</keyword>
<feature type="transmembrane region" description="Helical" evidence="9">
    <location>
        <begin position="111"/>
        <end position="130"/>
    </location>
</feature>
<dbReference type="InterPro" id="IPR050186">
    <property type="entry name" value="TPT_transporter"/>
</dbReference>
<evidence type="ECO:0000256" key="9">
    <source>
        <dbReference type="SAM" id="Phobius"/>
    </source>
</evidence>
<comment type="subcellular location">
    <subcellularLocation>
        <location evidence="2">Endoplasmic reticulum membrane</location>
        <topology evidence="2">Multi-pass membrane protein</topology>
    </subcellularLocation>
</comment>
<evidence type="ECO:0000313" key="12">
    <source>
        <dbReference type="Proteomes" id="UP001310890"/>
    </source>
</evidence>
<feature type="transmembrane region" description="Helical" evidence="9">
    <location>
        <begin position="187"/>
        <end position="211"/>
    </location>
</feature>
<feature type="transmembrane region" description="Helical" evidence="9">
    <location>
        <begin position="223"/>
        <end position="242"/>
    </location>
</feature>
<dbReference type="Proteomes" id="UP001310890">
    <property type="component" value="Unassembled WGS sequence"/>
</dbReference>
<evidence type="ECO:0000256" key="2">
    <source>
        <dbReference type="ARBA" id="ARBA00004477"/>
    </source>
</evidence>
<accession>A0AAN7YTA6</accession>
<dbReference type="EMBL" id="JAVRRL010000006">
    <property type="protein sequence ID" value="KAK5116928.1"/>
    <property type="molecule type" value="Genomic_DNA"/>
</dbReference>
<evidence type="ECO:0000256" key="5">
    <source>
        <dbReference type="ARBA" id="ARBA00022692"/>
    </source>
</evidence>
<dbReference type="Pfam" id="PF03151">
    <property type="entry name" value="TPT"/>
    <property type="match status" value="1"/>
</dbReference>
<keyword evidence="7 9" id="KW-0472">Membrane</keyword>
<feature type="transmembrane region" description="Helical" evidence="9">
    <location>
        <begin position="66"/>
        <end position="90"/>
    </location>
</feature>
<reference evidence="11" key="1">
    <citation type="submission" date="2023-08" db="EMBL/GenBank/DDBJ databases">
        <title>Black Yeasts Isolated from many extreme environments.</title>
        <authorList>
            <person name="Coleine C."/>
            <person name="Stajich J.E."/>
            <person name="Selbmann L."/>
        </authorList>
    </citation>
    <scope>NUCLEOTIDE SEQUENCE</scope>
    <source>
        <strain evidence="11">CCFEE 5401</strain>
    </source>
</reference>
<proteinExistence type="inferred from homology"/>
<dbReference type="InterPro" id="IPR004853">
    <property type="entry name" value="Sugar_P_trans_dom"/>
</dbReference>
<dbReference type="GO" id="GO:0005789">
    <property type="term" value="C:endoplasmic reticulum membrane"/>
    <property type="evidence" value="ECO:0007669"/>
    <property type="project" value="UniProtKB-SubCell"/>
</dbReference>
<feature type="transmembrane region" description="Helical" evidence="9">
    <location>
        <begin position="162"/>
        <end position="181"/>
    </location>
</feature>
<organism evidence="11 12">
    <name type="scientific">Meristemomyces frigidus</name>
    <dbReference type="NCBI Taxonomy" id="1508187"/>
    <lineage>
        <taxon>Eukaryota</taxon>
        <taxon>Fungi</taxon>
        <taxon>Dikarya</taxon>
        <taxon>Ascomycota</taxon>
        <taxon>Pezizomycotina</taxon>
        <taxon>Dothideomycetes</taxon>
        <taxon>Dothideomycetidae</taxon>
        <taxon>Mycosphaerellales</taxon>
        <taxon>Teratosphaeriaceae</taxon>
        <taxon>Meristemomyces</taxon>
    </lineage>
</organism>
<feature type="domain" description="Sugar phosphate transporter" evidence="10">
    <location>
        <begin position="40"/>
        <end position="327"/>
    </location>
</feature>
<comment type="caution">
    <text evidence="11">The sequence shown here is derived from an EMBL/GenBank/DDBJ whole genome shotgun (WGS) entry which is preliminary data.</text>
</comment>
<evidence type="ECO:0000256" key="1">
    <source>
        <dbReference type="ARBA" id="ARBA00003420"/>
    </source>
</evidence>
<evidence type="ECO:0000256" key="3">
    <source>
        <dbReference type="ARBA" id="ARBA00010425"/>
    </source>
</evidence>
<feature type="transmembrane region" description="Helical" evidence="9">
    <location>
        <begin position="358"/>
        <end position="377"/>
    </location>
</feature>
<name>A0AAN7YTA6_9PEZI</name>
<gene>
    <name evidence="11" type="ORF">LTR62_006649</name>
</gene>
<keyword evidence="6 9" id="KW-1133">Transmembrane helix</keyword>
<sequence length="405" mass="44421">MSEKERVSGEQERQSEQPVLPIVNPDVEKAQSPKAALHPAVYIATWITLSGSVILFNKWILDTAKFHYPITLTTWHLGFATLMTQLLARFTTVLDSRKKVPMTGRIYLNKIMPIGVMFSLSLICGNLTYLYLSVSFIQMLKATMPIAVLLTSWTLRVSEPSLKTLGNVSLIVVGVVIASFGEIQFVLIGFMFQVGGIVFEAIRLVMVQQLLSGAEFKMDPLVSLYYFAPACALMNGLTALFFEIPKMSLADIERVGYVTLLANAMIAFLLNVSVVFLIGKTSSLVMTLSGVLKDILLVACSMLIFRDPVSPLQGFGYSIALCGLVYYKLGGEKMKEYVGQGQRSWAEYGQRHPALRRVLIFGLVITTVFILLGGISFSGALPANYDPATAAKNQWDVISGKTGGA</sequence>
<evidence type="ECO:0000256" key="7">
    <source>
        <dbReference type="ARBA" id="ARBA00023136"/>
    </source>
</evidence>
<comment type="subunit">
    <text evidence="4">Homooligomer.</text>
</comment>